<evidence type="ECO:0000259" key="9">
    <source>
        <dbReference type="PROSITE" id="PS50850"/>
    </source>
</evidence>
<dbReference type="GO" id="GO:0046677">
    <property type="term" value="P:response to antibiotic"/>
    <property type="evidence" value="ECO:0007669"/>
    <property type="project" value="UniProtKB-KW"/>
</dbReference>
<dbReference type="Proteomes" id="UP000007842">
    <property type="component" value="Plasmid pSCATT"/>
</dbReference>
<evidence type="ECO:0000256" key="7">
    <source>
        <dbReference type="ARBA" id="ARBA00023251"/>
    </source>
</evidence>
<keyword evidence="10" id="KW-0614">Plasmid</keyword>
<protein>
    <submittedName>
        <fullName evidence="10">Drug resistance transporter, EmrB/QacA subfamily</fullName>
    </submittedName>
</protein>
<dbReference type="GO" id="GO:0005886">
    <property type="term" value="C:plasma membrane"/>
    <property type="evidence" value="ECO:0007669"/>
    <property type="project" value="UniProtKB-SubCell"/>
</dbReference>
<feature type="transmembrane region" description="Helical" evidence="8">
    <location>
        <begin position="96"/>
        <end position="116"/>
    </location>
</feature>
<dbReference type="CDD" id="cd17503">
    <property type="entry name" value="MFS_LmrB_MDR_like"/>
    <property type="match status" value="1"/>
</dbReference>
<feature type="transmembrane region" description="Helical" evidence="8">
    <location>
        <begin position="416"/>
        <end position="438"/>
    </location>
</feature>
<geneLocation type="plasmid" evidence="10 11">
    <name>pSCATT</name>
</geneLocation>
<feature type="transmembrane region" description="Helical" evidence="8">
    <location>
        <begin position="30"/>
        <end position="49"/>
    </location>
</feature>
<sequence>MRKRFATTITVPHRPGPAAAGEKLPHRIRVLAGLLTLGAVMTQLDSTAVNVAFDSIRGDLHASLGGAQWAITGYLLAMAATVPLVGWAADRFGTKRLWICSVTLFVVGSALAGLSWSIGSLILFRVLQGMGGGLIVPVAQTIMAAAAGPHRLGRSMSLLGLTTLLGPILGPVLGGVLVQYADWHWIFYVNVPVGAVALAAAARLLPDRRAGERRPFDAVGMALISAGVTAVVLGLSEAAGPSGVRGAVTAGLGAGLLAAFVLHSLRRGPTALIDVRLFRHRCFSVASVFLFVVSTVLFGALLLVPLYYQVVRGQGALTSGLLLTPQAIGTAVVMPVAGRLTDRFGPRAAVLPGLVLAALGTLVYAHVTSRSPMTLLAGALVVRGFGIGLVMTPTTAASYVSLPGGALARAAGVTTILRQLGASVGTTVFALLLAGDLAHTRQAAAFRDTFRVVVALTGLLVVPAALMPGRPGTPGSTAPG</sequence>
<evidence type="ECO:0000256" key="3">
    <source>
        <dbReference type="ARBA" id="ARBA00022475"/>
    </source>
</evidence>
<reference evidence="11" key="1">
    <citation type="submission" date="2011-12" db="EMBL/GenBank/DDBJ databases">
        <title>Complete genome sequence of Streptomyces cattleya strain DSM 46488.</title>
        <authorList>
            <person name="Ou H.-Y."/>
            <person name="Li P."/>
            <person name="Zhao C."/>
            <person name="O'Hagan D."/>
            <person name="Deng Z."/>
        </authorList>
    </citation>
    <scope>NUCLEOTIDE SEQUENCE [LARGE SCALE GENOMIC DNA]</scope>
    <source>
        <strain evidence="11">ATCC 35852 / DSM 46488 / JCM 4925 / NBRC 14057 / NRRL 8057</strain>
        <plasmid evidence="11">Plasmid pSCATT</plasmid>
    </source>
</reference>
<accession>G8XHJ3</accession>
<evidence type="ECO:0000256" key="2">
    <source>
        <dbReference type="ARBA" id="ARBA00022448"/>
    </source>
</evidence>
<gene>
    <name evidence="10" type="ordered locus">SCATT_p16370</name>
</gene>
<keyword evidence="4 8" id="KW-0812">Transmembrane</keyword>
<feature type="transmembrane region" description="Helical" evidence="8">
    <location>
        <begin position="374"/>
        <end position="396"/>
    </location>
</feature>
<dbReference type="Pfam" id="PF07690">
    <property type="entry name" value="MFS_1"/>
    <property type="match status" value="1"/>
</dbReference>
<dbReference type="PANTHER" id="PTHR42718">
    <property type="entry name" value="MAJOR FACILITATOR SUPERFAMILY MULTIDRUG TRANSPORTER MFSC"/>
    <property type="match status" value="1"/>
</dbReference>
<feature type="transmembrane region" description="Helical" evidence="8">
    <location>
        <begin position="450"/>
        <end position="467"/>
    </location>
</feature>
<feature type="transmembrane region" description="Helical" evidence="8">
    <location>
        <begin position="122"/>
        <end position="146"/>
    </location>
</feature>
<feature type="transmembrane region" description="Helical" evidence="8">
    <location>
        <begin position="158"/>
        <end position="179"/>
    </location>
</feature>
<feature type="domain" description="Major facilitator superfamily (MFS) profile" evidence="9">
    <location>
        <begin position="31"/>
        <end position="466"/>
    </location>
</feature>
<dbReference type="PRINTS" id="PR01036">
    <property type="entry name" value="TCRTETB"/>
</dbReference>
<feature type="transmembrane region" description="Helical" evidence="8">
    <location>
        <begin position="69"/>
        <end position="89"/>
    </location>
</feature>
<dbReference type="RefSeq" id="WP_014627139.1">
    <property type="nucleotide sequence ID" value="NC_016113.1"/>
</dbReference>
<dbReference type="SUPFAM" id="SSF103473">
    <property type="entry name" value="MFS general substrate transporter"/>
    <property type="match status" value="1"/>
</dbReference>
<feature type="transmembrane region" description="Helical" evidence="8">
    <location>
        <begin position="283"/>
        <end position="308"/>
    </location>
</feature>
<dbReference type="InterPro" id="IPR036259">
    <property type="entry name" value="MFS_trans_sf"/>
</dbReference>
<feature type="transmembrane region" description="Helical" evidence="8">
    <location>
        <begin position="349"/>
        <end position="367"/>
    </location>
</feature>
<dbReference type="EMBL" id="CP003229">
    <property type="protein sequence ID" value="AEW99830.1"/>
    <property type="molecule type" value="Genomic_DNA"/>
</dbReference>
<keyword evidence="3" id="KW-1003">Cell membrane</keyword>
<organism evidence="10 11">
    <name type="scientific">Streptantibioticus cattleyicolor (strain ATCC 35852 / DSM 46488 / JCM 4925 / NBRC 14057 / NRRL 8057)</name>
    <name type="common">Streptomyces cattleya</name>
    <dbReference type="NCBI Taxonomy" id="1003195"/>
    <lineage>
        <taxon>Bacteria</taxon>
        <taxon>Bacillati</taxon>
        <taxon>Actinomycetota</taxon>
        <taxon>Actinomycetes</taxon>
        <taxon>Kitasatosporales</taxon>
        <taxon>Streptomycetaceae</taxon>
        <taxon>Streptantibioticus</taxon>
    </lineage>
</organism>
<evidence type="ECO:0000256" key="1">
    <source>
        <dbReference type="ARBA" id="ARBA00004651"/>
    </source>
</evidence>
<evidence type="ECO:0000313" key="10">
    <source>
        <dbReference type="EMBL" id="AEW99830.1"/>
    </source>
</evidence>
<feature type="transmembrane region" description="Helical" evidence="8">
    <location>
        <begin position="242"/>
        <end position="262"/>
    </location>
</feature>
<feature type="transmembrane region" description="Helical" evidence="8">
    <location>
        <begin position="218"/>
        <end position="236"/>
    </location>
</feature>
<dbReference type="InterPro" id="IPR020846">
    <property type="entry name" value="MFS_dom"/>
</dbReference>
<dbReference type="NCBIfam" id="TIGR00711">
    <property type="entry name" value="efflux_EmrB"/>
    <property type="match status" value="1"/>
</dbReference>
<evidence type="ECO:0000256" key="8">
    <source>
        <dbReference type="SAM" id="Phobius"/>
    </source>
</evidence>
<evidence type="ECO:0000313" key="11">
    <source>
        <dbReference type="Proteomes" id="UP000007842"/>
    </source>
</evidence>
<keyword evidence="6 8" id="KW-0472">Membrane</keyword>
<name>G8XHJ3_STREN</name>
<dbReference type="Gene3D" id="1.20.1250.20">
    <property type="entry name" value="MFS general substrate transporter like domains"/>
    <property type="match status" value="2"/>
</dbReference>
<dbReference type="InterPro" id="IPR011701">
    <property type="entry name" value="MFS"/>
</dbReference>
<keyword evidence="2" id="KW-0813">Transport</keyword>
<dbReference type="InterPro" id="IPR004638">
    <property type="entry name" value="EmrB-like"/>
</dbReference>
<keyword evidence="7" id="KW-0046">Antibiotic resistance</keyword>
<dbReference type="PANTHER" id="PTHR42718:SF46">
    <property type="entry name" value="BLR6921 PROTEIN"/>
    <property type="match status" value="1"/>
</dbReference>
<feature type="transmembrane region" description="Helical" evidence="8">
    <location>
        <begin position="185"/>
        <end position="206"/>
    </location>
</feature>
<evidence type="ECO:0000256" key="5">
    <source>
        <dbReference type="ARBA" id="ARBA00022989"/>
    </source>
</evidence>
<dbReference type="AlphaFoldDB" id="G8XHJ3"/>
<evidence type="ECO:0000256" key="4">
    <source>
        <dbReference type="ARBA" id="ARBA00022692"/>
    </source>
</evidence>
<keyword evidence="5 8" id="KW-1133">Transmembrane helix</keyword>
<dbReference type="PROSITE" id="PS50850">
    <property type="entry name" value="MFS"/>
    <property type="match status" value="1"/>
</dbReference>
<dbReference type="OrthoDB" id="9812221at2"/>
<keyword evidence="11" id="KW-1185">Reference proteome</keyword>
<dbReference type="GO" id="GO:0022857">
    <property type="term" value="F:transmembrane transporter activity"/>
    <property type="evidence" value="ECO:0007669"/>
    <property type="project" value="InterPro"/>
</dbReference>
<comment type="subcellular location">
    <subcellularLocation>
        <location evidence="1">Cell membrane</location>
        <topology evidence="1">Multi-pass membrane protein</topology>
    </subcellularLocation>
</comment>
<dbReference type="KEGG" id="scy:SCATT_p16370"/>
<proteinExistence type="predicted"/>
<dbReference type="HOGENOM" id="CLU_000960_28_0_11"/>
<dbReference type="PATRIC" id="fig|1003195.29.peg.7433"/>
<evidence type="ECO:0000256" key="6">
    <source>
        <dbReference type="ARBA" id="ARBA00023136"/>
    </source>
</evidence>